<dbReference type="eggNOG" id="COG4734">
    <property type="taxonomic scope" value="Bacteria"/>
</dbReference>
<dbReference type="STRING" id="1280953.HOC_13449"/>
<dbReference type="Gene3D" id="1.10.10.1190">
    <property type="entry name" value="Antirestriction protein ArdA, domain 3"/>
    <property type="match status" value="1"/>
</dbReference>
<dbReference type="Proteomes" id="UP000024942">
    <property type="component" value="Unassembled WGS sequence"/>
</dbReference>
<evidence type="ECO:0000313" key="1">
    <source>
        <dbReference type="EMBL" id="KDA01780.1"/>
    </source>
</evidence>
<dbReference type="RefSeq" id="WP_035539462.1">
    <property type="nucleotide sequence ID" value="NZ_ARYL01000021.1"/>
</dbReference>
<proteinExistence type="predicted"/>
<dbReference type="OrthoDB" id="944647at2"/>
<dbReference type="InterPro" id="IPR041893">
    <property type="entry name" value="ArdA_dom3"/>
</dbReference>
<keyword evidence="2" id="KW-1185">Reference proteome</keyword>
<protein>
    <submittedName>
        <fullName evidence="1">Antirestriction protein</fullName>
    </submittedName>
</protein>
<dbReference type="EMBL" id="ARYL01000021">
    <property type="protein sequence ID" value="KDA01780.1"/>
    <property type="molecule type" value="Genomic_DNA"/>
</dbReference>
<dbReference type="AlphaFoldDB" id="A0A059G5B0"/>
<evidence type="ECO:0000313" key="2">
    <source>
        <dbReference type="Proteomes" id="UP000024942"/>
    </source>
</evidence>
<reference evidence="1 2" key="1">
    <citation type="journal article" date="2014" name="Antonie Van Leeuwenhoek">
        <title>Hyphomonas beringensis sp. nov. and Hyphomonas chukchiensis sp. nov., isolated from surface seawater of the Bering Sea and Chukchi Sea.</title>
        <authorList>
            <person name="Li C."/>
            <person name="Lai Q."/>
            <person name="Li G."/>
            <person name="Dong C."/>
            <person name="Wang J."/>
            <person name="Liao Y."/>
            <person name="Shao Z."/>
        </authorList>
    </citation>
    <scope>NUCLEOTIDE SEQUENCE [LARGE SCALE GENOMIC DNA]</scope>
    <source>
        <strain evidence="1 2">SCH89</strain>
    </source>
</reference>
<accession>A0A059G5B0</accession>
<dbReference type="InterPro" id="IPR009899">
    <property type="entry name" value="ArdA"/>
</dbReference>
<sequence>WASFDTVCALADFIEQHGRLGARLYGHFGNSLDEARDAVDNHAGEYRSLADFAEEITRETGPEIPESLQYYIDWEAMGRDMELNGDVFTITLGFDEVHVFWNR</sequence>
<dbReference type="PATRIC" id="fig|1280953.3.peg.2707"/>
<dbReference type="Pfam" id="PF07275">
    <property type="entry name" value="ArdA"/>
    <property type="match status" value="1"/>
</dbReference>
<name>A0A059G5B0_9PROT</name>
<feature type="non-terminal residue" evidence="1">
    <location>
        <position position="1"/>
    </location>
</feature>
<comment type="caution">
    <text evidence="1">The sequence shown here is derived from an EMBL/GenBank/DDBJ whole genome shotgun (WGS) entry which is preliminary data.</text>
</comment>
<gene>
    <name evidence="1" type="ORF">HOC_13449</name>
</gene>
<organism evidence="1 2">
    <name type="scientific">Hyphomonas oceanitis SCH89</name>
    <dbReference type="NCBI Taxonomy" id="1280953"/>
    <lineage>
        <taxon>Bacteria</taxon>
        <taxon>Pseudomonadati</taxon>
        <taxon>Pseudomonadota</taxon>
        <taxon>Alphaproteobacteria</taxon>
        <taxon>Hyphomonadales</taxon>
        <taxon>Hyphomonadaceae</taxon>
        <taxon>Hyphomonas</taxon>
    </lineage>
</organism>